<proteinExistence type="inferred from homology"/>
<dbReference type="SUPFAM" id="SSF89623">
    <property type="entry name" value="Ribose/Galactose isomerase RpiB/AlsB"/>
    <property type="match status" value="1"/>
</dbReference>
<dbReference type="KEGG" id="rto:RTO_09210"/>
<dbReference type="RefSeq" id="WP_015528246.1">
    <property type="nucleotide sequence ID" value="NC_021015.1"/>
</dbReference>
<dbReference type="GO" id="GO:0005975">
    <property type="term" value="P:carbohydrate metabolic process"/>
    <property type="evidence" value="ECO:0007669"/>
    <property type="project" value="InterPro"/>
</dbReference>
<dbReference type="PANTHER" id="PTHR30345:SF6">
    <property type="entry name" value="RIBOSE 5-PHOSPHATE ISOMERASE"/>
    <property type="match status" value="1"/>
</dbReference>
<dbReference type="Pfam" id="PF02502">
    <property type="entry name" value="LacAB_rpiB"/>
    <property type="match status" value="1"/>
</dbReference>
<dbReference type="Proteomes" id="UP000008956">
    <property type="component" value="Chromosome"/>
</dbReference>
<dbReference type="HOGENOM" id="CLU_112772_0_0_9"/>
<name>D4M307_9FIRM</name>
<protein>
    <submittedName>
        <fullName evidence="2">Ribose 5-phosphate isomerase RpiB</fullName>
    </submittedName>
</protein>
<reference evidence="2 3" key="1">
    <citation type="submission" date="2010-03" db="EMBL/GenBank/DDBJ databases">
        <title>The genome sequence of Ruminococcus torques L2-14.</title>
        <authorList>
            <consortium name="metaHIT consortium -- http://www.metahit.eu/"/>
            <person name="Pajon A."/>
            <person name="Turner K."/>
            <person name="Parkhill J."/>
            <person name="Duncan S."/>
            <person name="Flint H."/>
        </authorList>
    </citation>
    <scope>NUCLEOTIDE SEQUENCE [LARGE SCALE GENOMIC DNA]</scope>
    <source>
        <strain evidence="2 3">L2-14</strain>
    </source>
</reference>
<dbReference type="PATRIC" id="fig|657313.3.peg.594"/>
<dbReference type="PANTHER" id="PTHR30345">
    <property type="entry name" value="RIBOSE-5-PHOSPHATE ISOMERASE B"/>
    <property type="match status" value="1"/>
</dbReference>
<evidence type="ECO:0000313" key="3">
    <source>
        <dbReference type="Proteomes" id="UP000008956"/>
    </source>
</evidence>
<dbReference type="InterPro" id="IPR003500">
    <property type="entry name" value="RpiB_LacA_LacB"/>
</dbReference>
<comment type="similarity">
    <text evidence="1">Belongs to the LacAB/RpiB family.</text>
</comment>
<dbReference type="NCBIfam" id="NF006753">
    <property type="entry name" value="PRK09273.1"/>
    <property type="match status" value="1"/>
</dbReference>
<evidence type="ECO:0000313" key="2">
    <source>
        <dbReference type="EMBL" id="CBL25619.1"/>
    </source>
</evidence>
<evidence type="ECO:0000256" key="1">
    <source>
        <dbReference type="ARBA" id="ARBA00008754"/>
    </source>
</evidence>
<sequence>MKIAVINEVSASLRNEDIVKALHKTTDAEILNVGMKTPEQMPSLTYIHTSYMAAILLNTGSCDFVVGGCGTGQGFLNGVLQFPGIVCGLIVEPLDGWLFSQINGGNCVSLPLNKGYGWAANVNLEYTFEKLFKDPAGAGYPRERAESQGQSRKKLAEISKMTHKDLTQILLDTDSEILKAIAGTDSFMEVLEHGGDGAKDVLEYLKQFR</sequence>
<dbReference type="InterPro" id="IPR036569">
    <property type="entry name" value="RpiB_LacA_LacB_sf"/>
</dbReference>
<reference evidence="2 3" key="2">
    <citation type="submission" date="2010-03" db="EMBL/GenBank/DDBJ databases">
        <authorList>
            <person name="Pajon A."/>
        </authorList>
    </citation>
    <scope>NUCLEOTIDE SEQUENCE [LARGE SCALE GENOMIC DNA]</scope>
    <source>
        <strain evidence="2 3">L2-14</strain>
    </source>
</reference>
<accession>D4M307</accession>
<dbReference type="EMBL" id="FP929055">
    <property type="protein sequence ID" value="CBL25619.1"/>
    <property type="molecule type" value="Genomic_DNA"/>
</dbReference>
<dbReference type="GO" id="GO:0016861">
    <property type="term" value="F:intramolecular oxidoreductase activity, interconverting aldoses and ketoses"/>
    <property type="evidence" value="ECO:0007669"/>
    <property type="project" value="UniProtKB-ARBA"/>
</dbReference>
<dbReference type="AlphaFoldDB" id="D4M307"/>
<dbReference type="Gene3D" id="3.40.1400.10">
    <property type="entry name" value="Sugar-phosphate isomerase, RpiB/LacA/LacB"/>
    <property type="match status" value="1"/>
</dbReference>
<gene>
    <name evidence="2" type="ORF">RTO_09210</name>
</gene>
<keyword evidence="2" id="KW-0413">Isomerase</keyword>
<organism evidence="2 3">
    <name type="scientific">[Ruminococcus] torques L2-14</name>
    <dbReference type="NCBI Taxonomy" id="657313"/>
    <lineage>
        <taxon>Bacteria</taxon>
        <taxon>Bacillati</taxon>
        <taxon>Bacillota</taxon>
        <taxon>Clostridia</taxon>
        <taxon>Lachnospirales</taxon>
        <taxon>Lachnospiraceae</taxon>
        <taxon>Mediterraneibacter</taxon>
    </lineage>
</organism>